<protein>
    <recommendedName>
        <fullName evidence="3">Lipoprotein</fullName>
    </recommendedName>
</protein>
<evidence type="ECO:0000313" key="2">
    <source>
        <dbReference type="Proteomes" id="UP000077885"/>
    </source>
</evidence>
<reference evidence="2" key="1">
    <citation type="submission" date="2016-05" db="EMBL/GenBank/DDBJ databases">
        <title>Draft genome of Corynebacterium afermentans subsp. afermentans LCDC 88199T.</title>
        <authorList>
            <person name="Bernier A.-M."/>
            <person name="Bernard K."/>
        </authorList>
    </citation>
    <scope>NUCLEOTIDE SEQUENCE [LARGE SCALE GENOMIC DNA]</scope>
    <source>
        <strain evidence="2">NML02-A-017</strain>
    </source>
</reference>
<dbReference type="AlphaFoldDB" id="A0A1A9S1E9"/>
<organism evidence="1 2">
    <name type="scientific">Eikenella longinqua</name>
    <dbReference type="NCBI Taxonomy" id="1795827"/>
    <lineage>
        <taxon>Bacteria</taxon>
        <taxon>Pseudomonadati</taxon>
        <taxon>Pseudomonadota</taxon>
        <taxon>Betaproteobacteria</taxon>
        <taxon>Neisseriales</taxon>
        <taxon>Neisseriaceae</taxon>
        <taxon>Eikenella</taxon>
    </lineage>
</organism>
<proteinExistence type="predicted"/>
<dbReference type="RefSeq" id="WP_067590444.1">
    <property type="nucleotide sequence ID" value="NZ_LXSL01000012.1"/>
</dbReference>
<evidence type="ECO:0008006" key="3">
    <source>
        <dbReference type="Google" id="ProtNLM"/>
    </source>
</evidence>
<keyword evidence="2" id="KW-1185">Reference proteome</keyword>
<dbReference type="PROSITE" id="PS51257">
    <property type="entry name" value="PROKAR_LIPOPROTEIN"/>
    <property type="match status" value="1"/>
</dbReference>
<dbReference type="OrthoDB" id="8611924at2"/>
<sequence length="187" mass="20474">MKAANYLLPLATAALLGACSSGGGMPRGQQTADYKMEVAGGVQAEVGRSAAASSYRYGFGIRLKNAPRVASVRIERTRGGELGVVFDDSRSPTTATKGWQRHADGSRSYLYNNGDGTYDWIGQTAARRLTPQQAPWLYQSGTTHQQYRITIRDLQGKETVLLQDTAIPPAQKQSILRLWEGRGRARR</sequence>
<name>A0A1A9S1E9_9NEIS</name>
<gene>
    <name evidence="1" type="ORF">A7P95_02105</name>
</gene>
<dbReference type="EMBL" id="LXSL01000012">
    <property type="protein sequence ID" value="OAM30817.1"/>
    <property type="molecule type" value="Genomic_DNA"/>
</dbReference>
<accession>A0A1A9S1E9</accession>
<comment type="caution">
    <text evidence="1">The sequence shown here is derived from an EMBL/GenBank/DDBJ whole genome shotgun (WGS) entry which is preliminary data.</text>
</comment>
<evidence type="ECO:0000313" key="1">
    <source>
        <dbReference type="EMBL" id="OAM30817.1"/>
    </source>
</evidence>
<dbReference type="Proteomes" id="UP000077885">
    <property type="component" value="Unassembled WGS sequence"/>
</dbReference>